<reference evidence="1" key="1">
    <citation type="submission" date="2022-06" db="EMBL/GenBank/DDBJ databases">
        <title>Phylogenomic reconstructions and comparative analyses of Kickxellomycotina fungi.</title>
        <authorList>
            <person name="Reynolds N.K."/>
            <person name="Stajich J.E."/>
            <person name="Barry K."/>
            <person name="Grigoriev I.V."/>
            <person name="Crous P."/>
            <person name="Smith M.E."/>
        </authorList>
    </citation>
    <scope>NUCLEOTIDE SEQUENCE</scope>
    <source>
        <strain evidence="1">RSA 2271</strain>
    </source>
</reference>
<protein>
    <submittedName>
        <fullName evidence="1">Uncharacterized protein</fullName>
    </submittedName>
</protein>
<keyword evidence="2" id="KW-1185">Reference proteome</keyword>
<evidence type="ECO:0000313" key="2">
    <source>
        <dbReference type="Proteomes" id="UP001145114"/>
    </source>
</evidence>
<name>A0ACC1HRM1_9FUNG</name>
<comment type="caution">
    <text evidence="1">The sequence shown here is derived from an EMBL/GenBank/DDBJ whole genome shotgun (WGS) entry which is preliminary data.</text>
</comment>
<proteinExistence type="predicted"/>
<sequence>MGTARQKPSPESLRHMAPNVGDGVAPPVANGWPYFPFQPGVPCILWFTGTRFRQFLEDYEVLAARMQYTDREKARRIADYVVPELRNEIYYTIEYEDGDWTALRALLIEQFDTPDRLLFQQELDMLTEEKWRLEDIAKKSHRFTYLWRKAYGQYHNDEEKTRRYIEALPNELVWATVDGIHNDTELRTFEEVVKVIVVRAKRILNIQYNRKQRTQRSIPRSDVVSKNTPFEVVPCPQNNMADTAATAPAPAALAVLKERLEELECQ</sequence>
<gene>
    <name evidence="1" type="ORF">EV182_007859</name>
</gene>
<feature type="non-terminal residue" evidence="1">
    <location>
        <position position="266"/>
    </location>
</feature>
<dbReference type="Proteomes" id="UP001145114">
    <property type="component" value="Unassembled WGS sequence"/>
</dbReference>
<organism evidence="1 2">
    <name type="scientific">Spiromyces aspiralis</name>
    <dbReference type="NCBI Taxonomy" id="68401"/>
    <lineage>
        <taxon>Eukaryota</taxon>
        <taxon>Fungi</taxon>
        <taxon>Fungi incertae sedis</taxon>
        <taxon>Zoopagomycota</taxon>
        <taxon>Kickxellomycotina</taxon>
        <taxon>Kickxellomycetes</taxon>
        <taxon>Kickxellales</taxon>
        <taxon>Kickxellaceae</taxon>
        <taxon>Spiromyces</taxon>
    </lineage>
</organism>
<accession>A0ACC1HRM1</accession>
<dbReference type="EMBL" id="JAMZIH010003811">
    <property type="protein sequence ID" value="KAJ1676599.1"/>
    <property type="molecule type" value="Genomic_DNA"/>
</dbReference>
<evidence type="ECO:0000313" key="1">
    <source>
        <dbReference type="EMBL" id="KAJ1676599.1"/>
    </source>
</evidence>